<dbReference type="EMBL" id="BAAAMR010000080">
    <property type="protein sequence ID" value="GAA2158545.1"/>
    <property type="molecule type" value="Genomic_DNA"/>
</dbReference>
<evidence type="ECO:0000256" key="2">
    <source>
        <dbReference type="SAM" id="Phobius"/>
    </source>
</evidence>
<comment type="caution">
    <text evidence="3">The sequence shown here is derived from an EMBL/GenBank/DDBJ whole genome shotgun (WGS) entry which is preliminary data.</text>
</comment>
<evidence type="ECO:0008006" key="5">
    <source>
        <dbReference type="Google" id="ProtNLM"/>
    </source>
</evidence>
<sequence>MIEARDTGSPAAGRDGAGQDFWPEDKPRRNLPNPKLLYGGAAAVVAVIVIAVVAVVVLGGGGGGDDKAAAKATPTAYTPDFSGDGFGKIAQRTADNRAITQGEAFSADSKTLKQGKYTMTLAASDLASDCKAASWGSRLQGDLAKYGCTQVVRSAYVSPDKKYVGQFMVVNLASQEGAAQVLRDLDKATGAGWLTPLQPKGVPSFGPGFTAAYASVYGHYAVVTWVERAGGARPDSLNEMIDVSLVVENAGDFLYQRLDLAGSGAS</sequence>
<protein>
    <recommendedName>
        <fullName evidence="5">DUF3558 domain-containing protein</fullName>
    </recommendedName>
</protein>
<evidence type="ECO:0000313" key="3">
    <source>
        <dbReference type="EMBL" id="GAA2158545.1"/>
    </source>
</evidence>
<feature type="region of interest" description="Disordered" evidence="1">
    <location>
        <begin position="1"/>
        <end position="29"/>
    </location>
</feature>
<accession>A0ABN3ABC4</accession>
<proteinExistence type="predicted"/>
<gene>
    <name evidence="3" type="ORF">GCM10009727_69380</name>
</gene>
<keyword evidence="2" id="KW-0472">Membrane</keyword>
<feature type="transmembrane region" description="Helical" evidence="2">
    <location>
        <begin position="36"/>
        <end position="58"/>
    </location>
</feature>
<keyword evidence="2" id="KW-1133">Transmembrane helix</keyword>
<dbReference type="Proteomes" id="UP001501020">
    <property type="component" value="Unassembled WGS sequence"/>
</dbReference>
<name>A0ABN3ABC4_9ACTN</name>
<organism evidence="3 4">
    <name type="scientific">Actinomadura napierensis</name>
    <dbReference type="NCBI Taxonomy" id="267854"/>
    <lineage>
        <taxon>Bacteria</taxon>
        <taxon>Bacillati</taxon>
        <taxon>Actinomycetota</taxon>
        <taxon>Actinomycetes</taxon>
        <taxon>Streptosporangiales</taxon>
        <taxon>Thermomonosporaceae</taxon>
        <taxon>Actinomadura</taxon>
    </lineage>
</organism>
<reference evidence="3 4" key="1">
    <citation type="journal article" date="2019" name="Int. J. Syst. Evol. Microbiol.">
        <title>The Global Catalogue of Microorganisms (GCM) 10K type strain sequencing project: providing services to taxonomists for standard genome sequencing and annotation.</title>
        <authorList>
            <consortium name="The Broad Institute Genomics Platform"/>
            <consortium name="The Broad Institute Genome Sequencing Center for Infectious Disease"/>
            <person name="Wu L."/>
            <person name="Ma J."/>
        </authorList>
    </citation>
    <scope>NUCLEOTIDE SEQUENCE [LARGE SCALE GENOMIC DNA]</scope>
    <source>
        <strain evidence="3 4">JCM 13850</strain>
    </source>
</reference>
<evidence type="ECO:0000256" key="1">
    <source>
        <dbReference type="SAM" id="MobiDB-lite"/>
    </source>
</evidence>
<keyword evidence="4" id="KW-1185">Reference proteome</keyword>
<evidence type="ECO:0000313" key="4">
    <source>
        <dbReference type="Proteomes" id="UP001501020"/>
    </source>
</evidence>
<keyword evidence="2" id="KW-0812">Transmembrane</keyword>
<dbReference type="RefSeq" id="WP_344277227.1">
    <property type="nucleotide sequence ID" value="NZ_BAAAMR010000080.1"/>
</dbReference>